<sequence>MQLFCLHTSSELLIEYVRENYISIDVPWLEEDVEFVQWEQLCAAYEQAVNCKGLRLFVYEMQDSDLIIATDGIKAYLGDLGDYYFVEAGADAGADLQKEDPELSHHQHRRGVTWLKSFSLEVISEQLRPMMQTEEGVVKYESAVTLEEVERMLAGQAPDHPHAASIFIDEETIRESIEVLKQALRSEDADRRERAAIALLTFAKQ</sequence>
<dbReference type="Proteomes" id="UP001596233">
    <property type="component" value="Unassembled WGS sequence"/>
</dbReference>
<reference evidence="2" key="1">
    <citation type="journal article" date="2019" name="Int. J. Syst. Evol. Microbiol.">
        <title>The Global Catalogue of Microorganisms (GCM) 10K type strain sequencing project: providing services to taxonomists for standard genome sequencing and annotation.</title>
        <authorList>
            <consortium name="The Broad Institute Genomics Platform"/>
            <consortium name="The Broad Institute Genome Sequencing Center for Infectious Disease"/>
            <person name="Wu L."/>
            <person name="Ma J."/>
        </authorList>
    </citation>
    <scope>NUCLEOTIDE SEQUENCE [LARGE SCALE GENOMIC DNA]</scope>
    <source>
        <strain evidence="2">PCU 280</strain>
    </source>
</reference>
<protein>
    <recommendedName>
        <fullName evidence="3">HEAT repeat domain-containing protein</fullName>
    </recommendedName>
</protein>
<organism evidence="1 2">
    <name type="scientific">Paenibacillus septentrionalis</name>
    <dbReference type="NCBI Taxonomy" id="429342"/>
    <lineage>
        <taxon>Bacteria</taxon>
        <taxon>Bacillati</taxon>
        <taxon>Bacillota</taxon>
        <taxon>Bacilli</taxon>
        <taxon>Bacillales</taxon>
        <taxon>Paenibacillaceae</taxon>
        <taxon>Paenibacillus</taxon>
    </lineage>
</organism>
<evidence type="ECO:0000313" key="2">
    <source>
        <dbReference type="Proteomes" id="UP001596233"/>
    </source>
</evidence>
<dbReference type="EMBL" id="JBHSTE010000004">
    <property type="protein sequence ID" value="MFC6333458.1"/>
    <property type="molecule type" value="Genomic_DNA"/>
</dbReference>
<keyword evidence="2" id="KW-1185">Reference proteome</keyword>
<proteinExistence type="predicted"/>
<dbReference type="RefSeq" id="WP_379234956.1">
    <property type="nucleotide sequence ID" value="NZ_JBHSTE010000004.1"/>
</dbReference>
<gene>
    <name evidence="1" type="ORF">ACFP56_12585</name>
</gene>
<evidence type="ECO:0008006" key="3">
    <source>
        <dbReference type="Google" id="ProtNLM"/>
    </source>
</evidence>
<evidence type="ECO:0000313" key="1">
    <source>
        <dbReference type="EMBL" id="MFC6333458.1"/>
    </source>
</evidence>
<name>A0ABW1V779_9BACL</name>
<accession>A0ABW1V779</accession>
<comment type="caution">
    <text evidence="1">The sequence shown here is derived from an EMBL/GenBank/DDBJ whole genome shotgun (WGS) entry which is preliminary data.</text>
</comment>